<evidence type="ECO:0008006" key="3">
    <source>
        <dbReference type="Google" id="ProtNLM"/>
    </source>
</evidence>
<protein>
    <recommendedName>
        <fullName evidence="3">RNase H type-1 domain-containing protein</fullName>
    </recommendedName>
</protein>
<dbReference type="EMBL" id="JACHKA010000001">
    <property type="protein sequence ID" value="MBB5986636.1"/>
    <property type="molecule type" value="Genomic_DNA"/>
</dbReference>
<dbReference type="RefSeq" id="WP_184154361.1">
    <property type="nucleotide sequence ID" value="NZ_JACHKA010000001.1"/>
</dbReference>
<proteinExistence type="predicted"/>
<accession>A0ABR6NH94</accession>
<evidence type="ECO:0000313" key="2">
    <source>
        <dbReference type="Proteomes" id="UP001138540"/>
    </source>
</evidence>
<dbReference type="Proteomes" id="UP001138540">
    <property type="component" value="Unassembled WGS sequence"/>
</dbReference>
<comment type="caution">
    <text evidence="1">The sequence shown here is derived from an EMBL/GenBank/DDBJ whole genome shotgun (WGS) entry which is preliminary data.</text>
</comment>
<sequence>MAYDWSIETYVTTIEGSYMPSELPFMVSNAGGSCAVGQWLRWEIRGSDTASRNINIQSVMAGLMAARAANRKVRLFGRNNGCVIEHIHLL</sequence>
<name>A0ABR6NH94_9SPHN</name>
<gene>
    <name evidence="1" type="ORF">HNP60_002610</name>
</gene>
<keyword evidence="2" id="KW-1185">Reference proteome</keyword>
<reference evidence="1 2" key="1">
    <citation type="submission" date="2020-08" db="EMBL/GenBank/DDBJ databases">
        <title>Exploring microbial biodiversity for novel pathways involved in the catabolism of aromatic compounds derived from lignin.</title>
        <authorList>
            <person name="Elkins J."/>
        </authorList>
    </citation>
    <scope>NUCLEOTIDE SEQUENCE [LARGE SCALE GENOMIC DNA]</scope>
    <source>
        <strain evidence="1 2">B1D3A</strain>
    </source>
</reference>
<organism evidence="1 2">
    <name type="scientific">Sphingobium lignivorans</name>
    <dbReference type="NCBI Taxonomy" id="2735886"/>
    <lineage>
        <taxon>Bacteria</taxon>
        <taxon>Pseudomonadati</taxon>
        <taxon>Pseudomonadota</taxon>
        <taxon>Alphaproteobacteria</taxon>
        <taxon>Sphingomonadales</taxon>
        <taxon>Sphingomonadaceae</taxon>
        <taxon>Sphingobium</taxon>
    </lineage>
</organism>
<evidence type="ECO:0000313" key="1">
    <source>
        <dbReference type="EMBL" id="MBB5986636.1"/>
    </source>
</evidence>